<dbReference type="EnsemblPlants" id="Pp3c6_900V3.3">
    <property type="protein sequence ID" value="PAC:32975743.CDS.1"/>
    <property type="gene ID" value="Pp3c6_900"/>
</dbReference>
<reference evidence="1 2" key="2">
    <citation type="journal article" date="2018" name="Plant J.">
        <title>The Physcomitrella patens chromosome-scale assembly reveals moss genome structure and evolution.</title>
        <authorList>
            <person name="Lang D."/>
            <person name="Ullrich K.K."/>
            <person name="Murat F."/>
            <person name="Fuchs J."/>
            <person name="Jenkins J."/>
            <person name="Haas F.B."/>
            <person name="Piednoel M."/>
            <person name="Gundlach H."/>
            <person name="Van Bel M."/>
            <person name="Meyberg R."/>
            <person name="Vives C."/>
            <person name="Morata J."/>
            <person name="Symeonidi A."/>
            <person name="Hiss M."/>
            <person name="Muchero W."/>
            <person name="Kamisugi Y."/>
            <person name="Saleh O."/>
            <person name="Blanc G."/>
            <person name="Decker E.L."/>
            <person name="van Gessel N."/>
            <person name="Grimwood J."/>
            <person name="Hayes R.D."/>
            <person name="Graham S.W."/>
            <person name="Gunter L.E."/>
            <person name="McDaniel S.F."/>
            <person name="Hoernstein S.N.W."/>
            <person name="Larsson A."/>
            <person name="Li F.W."/>
            <person name="Perroud P.F."/>
            <person name="Phillips J."/>
            <person name="Ranjan P."/>
            <person name="Rokshar D.S."/>
            <person name="Rothfels C.J."/>
            <person name="Schneider L."/>
            <person name="Shu S."/>
            <person name="Stevenson D.W."/>
            <person name="Thummler F."/>
            <person name="Tillich M."/>
            <person name="Villarreal Aguilar J.C."/>
            <person name="Widiez T."/>
            <person name="Wong G.K."/>
            <person name="Wymore A."/>
            <person name="Zhang Y."/>
            <person name="Zimmer A.D."/>
            <person name="Quatrano R.S."/>
            <person name="Mayer K.F.X."/>
            <person name="Goodstein D."/>
            <person name="Casacuberta J.M."/>
            <person name="Vandepoele K."/>
            <person name="Reski R."/>
            <person name="Cuming A.C."/>
            <person name="Tuskan G.A."/>
            <person name="Maumus F."/>
            <person name="Salse J."/>
            <person name="Schmutz J."/>
            <person name="Rensing S.A."/>
        </authorList>
    </citation>
    <scope>NUCLEOTIDE SEQUENCE [LARGE SCALE GENOMIC DNA]</scope>
    <source>
        <strain evidence="1 2">cv. Gransden 2004</strain>
    </source>
</reference>
<organism evidence="1 2">
    <name type="scientific">Physcomitrium patens</name>
    <name type="common">Spreading-leaved earth moss</name>
    <name type="synonym">Physcomitrella patens</name>
    <dbReference type="NCBI Taxonomy" id="3218"/>
    <lineage>
        <taxon>Eukaryota</taxon>
        <taxon>Viridiplantae</taxon>
        <taxon>Streptophyta</taxon>
        <taxon>Embryophyta</taxon>
        <taxon>Bryophyta</taxon>
        <taxon>Bryophytina</taxon>
        <taxon>Bryopsida</taxon>
        <taxon>Funariidae</taxon>
        <taxon>Funariales</taxon>
        <taxon>Funariaceae</taxon>
        <taxon>Physcomitrium</taxon>
    </lineage>
</organism>
<reference evidence="1" key="3">
    <citation type="submission" date="2020-12" db="UniProtKB">
        <authorList>
            <consortium name="EnsemblPlants"/>
        </authorList>
    </citation>
    <scope>IDENTIFICATION</scope>
</reference>
<proteinExistence type="predicted"/>
<dbReference type="Gramene" id="Pp3c6_900V3.3">
    <property type="protein sequence ID" value="PAC:32975743.CDS.1"/>
    <property type="gene ID" value="Pp3c6_900"/>
</dbReference>
<protein>
    <submittedName>
        <fullName evidence="1">Uncharacterized protein</fullName>
    </submittedName>
</protein>
<name>A0A7I3ZSA0_PHYPA</name>
<accession>A0A7I3ZSA0</accession>
<sequence length="67" mass="7609">MLDLCCFSRIVVHVYGGVVCGLEFKFSLIGVANFPSMAWRQTTIQPCYLFPGFFCFDFSLCKVRSIV</sequence>
<dbReference type="AlphaFoldDB" id="A0A7I3ZSA0"/>
<keyword evidence="2" id="KW-1185">Reference proteome</keyword>
<evidence type="ECO:0000313" key="1">
    <source>
        <dbReference type="EnsemblPlants" id="PAC:32975743.CDS.1"/>
    </source>
</evidence>
<dbReference type="EMBL" id="ABEU02000006">
    <property type="status" value="NOT_ANNOTATED_CDS"/>
    <property type="molecule type" value="Genomic_DNA"/>
</dbReference>
<reference evidence="1 2" key="1">
    <citation type="journal article" date="2008" name="Science">
        <title>The Physcomitrella genome reveals evolutionary insights into the conquest of land by plants.</title>
        <authorList>
            <person name="Rensing S."/>
            <person name="Lang D."/>
            <person name="Zimmer A."/>
            <person name="Terry A."/>
            <person name="Salamov A."/>
            <person name="Shapiro H."/>
            <person name="Nishiyama T."/>
            <person name="Perroud P.-F."/>
            <person name="Lindquist E."/>
            <person name="Kamisugi Y."/>
            <person name="Tanahashi T."/>
            <person name="Sakakibara K."/>
            <person name="Fujita T."/>
            <person name="Oishi K."/>
            <person name="Shin-I T."/>
            <person name="Kuroki Y."/>
            <person name="Toyoda A."/>
            <person name="Suzuki Y."/>
            <person name="Hashimoto A."/>
            <person name="Yamaguchi K."/>
            <person name="Sugano A."/>
            <person name="Kohara Y."/>
            <person name="Fujiyama A."/>
            <person name="Anterola A."/>
            <person name="Aoki S."/>
            <person name="Ashton N."/>
            <person name="Barbazuk W.B."/>
            <person name="Barker E."/>
            <person name="Bennetzen J."/>
            <person name="Bezanilla M."/>
            <person name="Blankenship R."/>
            <person name="Cho S.H."/>
            <person name="Dutcher S."/>
            <person name="Estelle M."/>
            <person name="Fawcett J.A."/>
            <person name="Gundlach H."/>
            <person name="Hanada K."/>
            <person name="Heyl A."/>
            <person name="Hicks K.A."/>
            <person name="Hugh J."/>
            <person name="Lohr M."/>
            <person name="Mayer K."/>
            <person name="Melkozernov A."/>
            <person name="Murata T."/>
            <person name="Nelson D."/>
            <person name="Pils B."/>
            <person name="Prigge M."/>
            <person name="Reiss B."/>
            <person name="Renner T."/>
            <person name="Rombauts S."/>
            <person name="Rushton P."/>
            <person name="Sanderfoot A."/>
            <person name="Schween G."/>
            <person name="Shiu S.-H."/>
            <person name="Stueber K."/>
            <person name="Theodoulou F.L."/>
            <person name="Tu H."/>
            <person name="Van de Peer Y."/>
            <person name="Verrier P.J."/>
            <person name="Waters E."/>
            <person name="Wood A."/>
            <person name="Yang L."/>
            <person name="Cove D."/>
            <person name="Cuming A."/>
            <person name="Hasebe M."/>
            <person name="Lucas S."/>
            <person name="Mishler D.B."/>
            <person name="Reski R."/>
            <person name="Grigoriev I."/>
            <person name="Quatrano R.S."/>
            <person name="Boore J.L."/>
        </authorList>
    </citation>
    <scope>NUCLEOTIDE SEQUENCE [LARGE SCALE GENOMIC DNA]</scope>
    <source>
        <strain evidence="1 2">cv. Gransden 2004</strain>
    </source>
</reference>
<dbReference type="Proteomes" id="UP000006727">
    <property type="component" value="Chromosome 6"/>
</dbReference>
<evidence type="ECO:0000313" key="2">
    <source>
        <dbReference type="Proteomes" id="UP000006727"/>
    </source>
</evidence>